<gene>
    <name evidence="7" type="ORF">GTO91_01880</name>
</gene>
<feature type="domain" description="Creatinase N-terminal" evidence="6">
    <location>
        <begin position="15"/>
        <end position="139"/>
    </location>
</feature>
<dbReference type="GO" id="GO:0016787">
    <property type="term" value="F:hydrolase activity"/>
    <property type="evidence" value="ECO:0007669"/>
    <property type="project" value="UniProtKB-KW"/>
</dbReference>
<dbReference type="SUPFAM" id="SSF53092">
    <property type="entry name" value="Creatinase/prolidase N-terminal domain"/>
    <property type="match status" value="1"/>
</dbReference>
<dbReference type="InterPro" id="IPR029149">
    <property type="entry name" value="Creatin/AminoP/Spt16_N"/>
</dbReference>
<reference evidence="7 8" key="1">
    <citation type="submission" date="2020-01" db="EMBL/GenBank/DDBJ databases">
        <title>Whole-genome sequence of Heliobacterium undosum DSM 13378.</title>
        <authorList>
            <person name="Kyndt J.A."/>
            <person name="Meyer T.E."/>
        </authorList>
    </citation>
    <scope>NUCLEOTIDE SEQUENCE [LARGE SCALE GENOMIC DNA]</scope>
    <source>
        <strain evidence="7 8">DSM 13378</strain>
    </source>
</reference>
<dbReference type="CDD" id="cd01092">
    <property type="entry name" value="APP-like"/>
    <property type="match status" value="1"/>
</dbReference>
<dbReference type="FunFam" id="3.90.230.10:FF:000014">
    <property type="entry name" value="Aminopeptidase P family protein"/>
    <property type="match status" value="1"/>
</dbReference>
<comment type="similarity">
    <text evidence="1 4">Belongs to the peptidase M24B family.</text>
</comment>
<dbReference type="EMBL" id="WXEY01000001">
    <property type="protein sequence ID" value="MZP28473.1"/>
    <property type="molecule type" value="Genomic_DNA"/>
</dbReference>
<name>A0A845KYD2_9FIRM</name>
<evidence type="ECO:0000313" key="8">
    <source>
        <dbReference type="Proteomes" id="UP000463470"/>
    </source>
</evidence>
<accession>A0A845KYD2</accession>
<feature type="domain" description="Peptidase M24" evidence="5">
    <location>
        <begin position="147"/>
        <end position="348"/>
    </location>
</feature>
<dbReference type="InterPro" id="IPR050659">
    <property type="entry name" value="Peptidase_M24B"/>
</dbReference>
<evidence type="ECO:0000256" key="4">
    <source>
        <dbReference type="RuleBase" id="RU000590"/>
    </source>
</evidence>
<protein>
    <submittedName>
        <fullName evidence="7">M24 family metallopeptidase</fullName>
    </submittedName>
</protein>
<keyword evidence="2 4" id="KW-0479">Metal-binding</keyword>
<dbReference type="Pfam" id="PF00557">
    <property type="entry name" value="Peptidase_M24"/>
    <property type="match status" value="1"/>
</dbReference>
<dbReference type="PANTHER" id="PTHR46112:SF3">
    <property type="entry name" value="AMINOPEPTIDASE YPDF"/>
    <property type="match status" value="1"/>
</dbReference>
<dbReference type="PROSITE" id="PS00491">
    <property type="entry name" value="PROLINE_PEPTIDASE"/>
    <property type="match status" value="1"/>
</dbReference>
<evidence type="ECO:0000313" key="7">
    <source>
        <dbReference type="EMBL" id="MZP28473.1"/>
    </source>
</evidence>
<dbReference type="AlphaFoldDB" id="A0A845KYD2"/>
<dbReference type="InterPro" id="IPR001131">
    <property type="entry name" value="Peptidase_M24B_aminopep-P_CS"/>
</dbReference>
<dbReference type="PANTHER" id="PTHR46112">
    <property type="entry name" value="AMINOPEPTIDASE"/>
    <property type="match status" value="1"/>
</dbReference>
<dbReference type="InterPro" id="IPR036005">
    <property type="entry name" value="Creatinase/aminopeptidase-like"/>
</dbReference>
<evidence type="ECO:0000259" key="6">
    <source>
        <dbReference type="Pfam" id="PF01321"/>
    </source>
</evidence>
<dbReference type="Proteomes" id="UP000463470">
    <property type="component" value="Unassembled WGS sequence"/>
</dbReference>
<dbReference type="SUPFAM" id="SSF55920">
    <property type="entry name" value="Creatinase/aminopeptidase"/>
    <property type="match status" value="1"/>
</dbReference>
<dbReference type="OrthoDB" id="9806388at2"/>
<evidence type="ECO:0000256" key="2">
    <source>
        <dbReference type="ARBA" id="ARBA00022723"/>
    </source>
</evidence>
<keyword evidence="3" id="KW-0378">Hydrolase</keyword>
<sequence length="365" mass="40346">MEQRQESQERDAQSRITRLRQRWDDGIDALLILSPVNRRYLSGFTGTAGFLLVDREGQWLATDFRYWEQASKQTPDWTLIRQKGAWTEALQEAVADRGWRNIAVESDVVTLEQQQKLETALPAIRWVPRKGMVESLRAVKDEGEQAAIARAAALADRGFQHILGCMRPGMAERDVALELEFFLRREGAQGVSFEFIVASGERSALPHGVASDKTIGTGELITLDFGCILDGYCSDMTRTVIFGQPSAEQRKVYETVLEAQERALAAIAPGKSGRDIDRIARDVIDQAGYGDRFGHGLGHGVGLVVHENPRLSILSEDILEPGHAVTVEPGIYIPGWGGVRIEDLVIVTSGGNRNLTTSPKELLVL</sequence>
<dbReference type="Gene3D" id="3.40.350.10">
    <property type="entry name" value="Creatinase/prolidase N-terminal domain"/>
    <property type="match status" value="1"/>
</dbReference>
<dbReference type="InterPro" id="IPR000994">
    <property type="entry name" value="Pept_M24"/>
</dbReference>
<proteinExistence type="inferred from homology"/>
<evidence type="ECO:0000259" key="5">
    <source>
        <dbReference type="Pfam" id="PF00557"/>
    </source>
</evidence>
<evidence type="ECO:0000256" key="3">
    <source>
        <dbReference type="ARBA" id="ARBA00022801"/>
    </source>
</evidence>
<dbReference type="Gene3D" id="3.90.230.10">
    <property type="entry name" value="Creatinase/methionine aminopeptidase superfamily"/>
    <property type="match status" value="1"/>
</dbReference>
<organism evidence="7 8">
    <name type="scientific">Heliomicrobium undosum</name>
    <dbReference type="NCBI Taxonomy" id="121734"/>
    <lineage>
        <taxon>Bacteria</taxon>
        <taxon>Bacillati</taxon>
        <taxon>Bacillota</taxon>
        <taxon>Clostridia</taxon>
        <taxon>Eubacteriales</taxon>
        <taxon>Heliobacteriaceae</taxon>
        <taxon>Heliomicrobium</taxon>
    </lineage>
</organism>
<dbReference type="GO" id="GO:0046872">
    <property type="term" value="F:metal ion binding"/>
    <property type="evidence" value="ECO:0007669"/>
    <property type="project" value="UniProtKB-KW"/>
</dbReference>
<dbReference type="InterPro" id="IPR000587">
    <property type="entry name" value="Creatinase_N"/>
</dbReference>
<evidence type="ECO:0000256" key="1">
    <source>
        <dbReference type="ARBA" id="ARBA00008766"/>
    </source>
</evidence>
<comment type="caution">
    <text evidence="7">The sequence shown here is derived from an EMBL/GenBank/DDBJ whole genome shotgun (WGS) entry which is preliminary data.</text>
</comment>
<keyword evidence="8" id="KW-1185">Reference proteome</keyword>
<dbReference type="Pfam" id="PF01321">
    <property type="entry name" value="Creatinase_N"/>
    <property type="match status" value="1"/>
</dbReference>